<comment type="subunit">
    <text evidence="5 16">Homodimer.</text>
</comment>
<sequence length="253" mass="28205">MSKIDSNSSKKALYLDAGNSSIKGAYKKGVNWEAIHAKEKYTASELVQWIDDHPESFSHIVLSSVRDDVRKAIRSELSHVNLLELTTSDIPRELLDYETVETLGIDRFLACYGATDQVSDAVVVIDAGTALTIDYMDQDDVYHGGLIAPGLSAFGGILPQKAPALPNVEMEIPETWPGKSTIDSLKWGQAGFYKMAIEGVLQQYEKEFGDFELFITGGDAQTIKQLIDRESKVRPFLVFDGMRRLEHRTRNSE</sequence>
<evidence type="ECO:0000256" key="11">
    <source>
        <dbReference type="ARBA" id="ARBA00022840"/>
    </source>
</evidence>
<dbReference type="Proteomes" id="UP001139125">
    <property type="component" value="Unassembled WGS sequence"/>
</dbReference>
<gene>
    <name evidence="16" type="primary">coaX</name>
    <name evidence="17" type="ORF">NM125_12060</name>
</gene>
<dbReference type="PANTHER" id="PTHR34265">
    <property type="entry name" value="TYPE III PANTOTHENATE KINASE"/>
    <property type="match status" value="1"/>
</dbReference>
<name>A0A9X2L4Z0_9BACT</name>
<evidence type="ECO:0000256" key="2">
    <source>
        <dbReference type="ARBA" id="ARBA00001958"/>
    </source>
</evidence>
<dbReference type="AlphaFoldDB" id="A0A9X2L4Z0"/>
<keyword evidence="8 16" id="KW-0808">Transferase</keyword>
<comment type="subcellular location">
    <subcellularLocation>
        <location evidence="3 16">Cytoplasm</location>
    </subcellularLocation>
</comment>
<dbReference type="InterPro" id="IPR043129">
    <property type="entry name" value="ATPase_NBD"/>
</dbReference>
<dbReference type="SUPFAM" id="SSF53067">
    <property type="entry name" value="Actin-like ATPase domain"/>
    <property type="match status" value="2"/>
</dbReference>
<evidence type="ECO:0000313" key="17">
    <source>
        <dbReference type="EMBL" id="MCP9292312.1"/>
    </source>
</evidence>
<evidence type="ECO:0000256" key="6">
    <source>
        <dbReference type="ARBA" id="ARBA00012102"/>
    </source>
</evidence>
<comment type="function">
    <text evidence="16">Catalyzes the phosphorylation of pantothenate (Pan), the first step in CoA biosynthesis.</text>
</comment>
<evidence type="ECO:0000256" key="10">
    <source>
        <dbReference type="ARBA" id="ARBA00022777"/>
    </source>
</evidence>
<evidence type="ECO:0000256" key="1">
    <source>
        <dbReference type="ARBA" id="ARBA00001206"/>
    </source>
</evidence>
<dbReference type="GO" id="GO:0005737">
    <property type="term" value="C:cytoplasm"/>
    <property type="evidence" value="ECO:0007669"/>
    <property type="project" value="UniProtKB-SubCell"/>
</dbReference>
<dbReference type="NCBIfam" id="TIGR00671">
    <property type="entry name" value="baf"/>
    <property type="match status" value="1"/>
</dbReference>
<keyword evidence="11 16" id="KW-0067">ATP-binding</keyword>
<accession>A0A9X2L4Z0</accession>
<comment type="caution">
    <text evidence="16">Lacks conserved residue(s) required for the propagation of feature annotation.</text>
</comment>
<feature type="binding site" evidence="16">
    <location>
        <begin position="16"/>
        <end position="23"/>
    </location>
    <ligand>
        <name>ATP</name>
        <dbReference type="ChEBI" id="CHEBI:30616"/>
    </ligand>
</feature>
<comment type="similarity">
    <text evidence="14 16">Belongs to the type III pantothenate kinase family.</text>
</comment>
<evidence type="ECO:0000256" key="12">
    <source>
        <dbReference type="ARBA" id="ARBA00022958"/>
    </source>
</evidence>
<feature type="binding site" evidence="16">
    <location>
        <begin position="104"/>
        <end position="107"/>
    </location>
    <ligand>
        <name>substrate</name>
    </ligand>
</feature>
<feature type="binding site" evidence="16">
    <location>
        <position position="129"/>
    </location>
    <ligand>
        <name>ATP</name>
        <dbReference type="ChEBI" id="CHEBI:30616"/>
    </ligand>
</feature>
<dbReference type="RefSeq" id="WP_255135193.1">
    <property type="nucleotide sequence ID" value="NZ_JANDBC010000002.1"/>
</dbReference>
<comment type="caution">
    <text evidence="17">The sequence shown here is derived from an EMBL/GenBank/DDBJ whole genome shotgun (WGS) entry which is preliminary data.</text>
</comment>
<evidence type="ECO:0000313" key="18">
    <source>
        <dbReference type="Proteomes" id="UP001139125"/>
    </source>
</evidence>
<dbReference type="InterPro" id="IPR004619">
    <property type="entry name" value="Type_III_PanK"/>
</dbReference>
<dbReference type="HAMAP" id="MF_01274">
    <property type="entry name" value="Pantothen_kinase_3"/>
    <property type="match status" value="1"/>
</dbReference>
<reference evidence="17" key="1">
    <citation type="submission" date="2022-06" db="EMBL/GenBank/DDBJ databases">
        <title>Gracilimonas sp. CAU 1638 isolated from sea sediment.</title>
        <authorList>
            <person name="Kim W."/>
        </authorList>
    </citation>
    <scope>NUCLEOTIDE SEQUENCE</scope>
    <source>
        <strain evidence="17">CAU 1638</strain>
    </source>
</reference>
<dbReference type="EMBL" id="JANDBC010000002">
    <property type="protein sequence ID" value="MCP9292312.1"/>
    <property type="molecule type" value="Genomic_DNA"/>
</dbReference>
<evidence type="ECO:0000256" key="16">
    <source>
        <dbReference type="HAMAP-Rule" id="MF_01274"/>
    </source>
</evidence>
<keyword evidence="7 16" id="KW-0963">Cytoplasm</keyword>
<evidence type="ECO:0000256" key="5">
    <source>
        <dbReference type="ARBA" id="ARBA00011738"/>
    </source>
</evidence>
<evidence type="ECO:0000256" key="8">
    <source>
        <dbReference type="ARBA" id="ARBA00022679"/>
    </source>
</evidence>
<evidence type="ECO:0000256" key="15">
    <source>
        <dbReference type="ARBA" id="ARBA00040883"/>
    </source>
</evidence>
<keyword evidence="18" id="KW-1185">Reference proteome</keyword>
<keyword evidence="13 16" id="KW-0173">Coenzyme A biosynthesis</keyword>
<organism evidence="17 18">
    <name type="scientific">Gracilimonas sediminicola</name>
    <dbReference type="NCBI Taxonomy" id="2952158"/>
    <lineage>
        <taxon>Bacteria</taxon>
        <taxon>Pseudomonadati</taxon>
        <taxon>Balneolota</taxon>
        <taxon>Balneolia</taxon>
        <taxon>Balneolales</taxon>
        <taxon>Balneolaceae</taxon>
        <taxon>Gracilimonas</taxon>
    </lineage>
</organism>
<evidence type="ECO:0000256" key="9">
    <source>
        <dbReference type="ARBA" id="ARBA00022741"/>
    </source>
</evidence>
<feature type="binding site" evidence="16">
    <location>
        <position position="181"/>
    </location>
    <ligand>
        <name>substrate</name>
    </ligand>
</feature>
<dbReference type="GO" id="GO:0015937">
    <property type="term" value="P:coenzyme A biosynthetic process"/>
    <property type="evidence" value="ECO:0007669"/>
    <property type="project" value="UniProtKB-UniRule"/>
</dbReference>
<dbReference type="CDD" id="cd24015">
    <property type="entry name" value="ASKHA_NBD_PanK-III"/>
    <property type="match status" value="1"/>
</dbReference>
<proteinExistence type="inferred from homology"/>
<protein>
    <recommendedName>
        <fullName evidence="15 16">Type III pantothenate kinase</fullName>
        <ecNumber evidence="6 16">2.7.1.33</ecNumber>
    </recommendedName>
    <alternativeName>
        <fullName evidence="16">PanK-III</fullName>
    </alternativeName>
    <alternativeName>
        <fullName evidence="16">Pantothenic acid kinase</fullName>
    </alternativeName>
</protein>
<keyword evidence="12 16" id="KW-0630">Potassium</keyword>
<feature type="binding site" evidence="16">
    <location>
        <position position="126"/>
    </location>
    <ligand>
        <name>K(+)</name>
        <dbReference type="ChEBI" id="CHEBI:29103"/>
    </ligand>
</feature>
<keyword evidence="9 16" id="KW-0547">Nucleotide-binding</keyword>
<evidence type="ECO:0000256" key="3">
    <source>
        <dbReference type="ARBA" id="ARBA00004496"/>
    </source>
</evidence>
<comment type="catalytic activity">
    <reaction evidence="1 16">
        <text>(R)-pantothenate + ATP = (R)-4'-phosphopantothenate + ADP + H(+)</text>
        <dbReference type="Rhea" id="RHEA:16373"/>
        <dbReference type="ChEBI" id="CHEBI:10986"/>
        <dbReference type="ChEBI" id="CHEBI:15378"/>
        <dbReference type="ChEBI" id="CHEBI:29032"/>
        <dbReference type="ChEBI" id="CHEBI:30616"/>
        <dbReference type="ChEBI" id="CHEBI:456216"/>
        <dbReference type="EC" id="2.7.1.33"/>
    </reaction>
</comment>
<dbReference type="EC" id="2.7.1.33" evidence="6 16"/>
<dbReference type="GO" id="GO:0004594">
    <property type="term" value="F:pantothenate kinase activity"/>
    <property type="evidence" value="ECO:0007669"/>
    <property type="project" value="UniProtKB-UniRule"/>
</dbReference>
<comment type="pathway">
    <text evidence="4 16">Cofactor biosynthesis; coenzyme A biosynthesis; CoA from (R)-pantothenate: step 1/5.</text>
</comment>
<dbReference type="Pfam" id="PF03309">
    <property type="entry name" value="Pan_kinase"/>
    <property type="match status" value="1"/>
</dbReference>
<comment type="cofactor">
    <cofactor evidence="16">
        <name>NH4(+)</name>
        <dbReference type="ChEBI" id="CHEBI:28938"/>
    </cofactor>
    <cofactor evidence="16">
        <name>K(+)</name>
        <dbReference type="ChEBI" id="CHEBI:29103"/>
    </cofactor>
    <text evidence="16">A monovalent cation. Ammonium or potassium.</text>
</comment>
<dbReference type="GO" id="GO:0005524">
    <property type="term" value="F:ATP binding"/>
    <property type="evidence" value="ECO:0007669"/>
    <property type="project" value="UniProtKB-UniRule"/>
</dbReference>
<keyword evidence="16" id="KW-0479">Metal-binding</keyword>
<dbReference type="GO" id="GO:0046872">
    <property type="term" value="F:metal ion binding"/>
    <property type="evidence" value="ECO:0007669"/>
    <property type="project" value="UniProtKB-KW"/>
</dbReference>
<comment type="cofactor">
    <cofactor evidence="2">
        <name>K(+)</name>
        <dbReference type="ChEBI" id="CHEBI:29103"/>
    </cofactor>
</comment>
<evidence type="ECO:0000256" key="4">
    <source>
        <dbReference type="ARBA" id="ARBA00005225"/>
    </source>
</evidence>
<dbReference type="PANTHER" id="PTHR34265:SF1">
    <property type="entry name" value="TYPE III PANTOTHENATE KINASE"/>
    <property type="match status" value="1"/>
</dbReference>
<evidence type="ECO:0000256" key="14">
    <source>
        <dbReference type="ARBA" id="ARBA00038036"/>
    </source>
</evidence>
<evidence type="ECO:0000256" key="13">
    <source>
        <dbReference type="ARBA" id="ARBA00022993"/>
    </source>
</evidence>
<dbReference type="Gene3D" id="3.30.420.40">
    <property type="match status" value="2"/>
</dbReference>
<feature type="active site" description="Proton acceptor" evidence="16">
    <location>
        <position position="106"/>
    </location>
</feature>
<keyword evidence="10 16" id="KW-0418">Kinase</keyword>
<evidence type="ECO:0000256" key="7">
    <source>
        <dbReference type="ARBA" id="ARBA00022490"/>
    </source>
</evidence>